<dbReference type="SUPFAM" id="SSF55120">
    <property type="entry name" value="Pseudouridine synthase"/>
    <property type="match status" value="1"/>
</dbReference>
<evidence type="ECO:0000313" key="3">
    <source>
        <dbReference type="Proteomes" id="UP001597053"/>
    </source>
</evidence>
<dbReference type="Proteomes" id="UP001597053">
    <property type="component" value="Unassembled WGS sequence"/>
</dbReference>
<keyword evidence="1" id="KW-0413">Isomerase</keyword>
<organism evidence="2 3">
    <name type="scientific">Micromonospora azadirachtae</name>
    <dbReference type="NCBI Taxonomy" id="1970735"/>
    <lineage>
        <taxon>Bacteria</taxon>
        <taxon>Bacillati</taxon>
        <taxon>Actinomycetota</taxon>
        <taxon>Actinomycetes</taxon>
        <taxon>Micromonosporales</taxon>
        <taxon>Micromonosporaceae</taxon>
        <taxon>Micromonospora</taxon>
    </lineage>
</organism>
<sequence>MDGRTRLRLDVSYDGTDFSGWAVQPDRRTVAGVLGEALDLLLGAGTATGLTVA</sequence>
<evidence type="ECO:0000313" key="2">
    <source>
        <dbReference type="EMBL" id="MFD0783389.1"/>
    </source>
</evidence>
<reference evidence="3" key="1">
    <citation type="journal article" date="2019" name="Int. J. Syst. Evol. Microbiol.">
        <title>The Global Catalogue of Microorganisms (GCM) 10K type strain sequencing project: providing services to taxonomists for standard genome sequencing and annotation.</title>
        <authorList>
            <consortium name="The Broad Institute Genomics Platform"/>
            <consortium name="The Broad Institute Genome Sequencing Center for Infectious Disease"/>
            <person name="Wu L."/>
            <person name="Ma J."/>
        </authorList>
    </citation>
    <scope>NUCLEOTIDE SEQUENCE [LARGE SCALE GENOMIC DNA]</scope>
    <source>
        <strain evidence="3">JCM 32148</strain>
    </source>
</reference>
<feature type="non-terminal residue" evidence="2">
    <location>
        <position position="53"/>
    </location>
</feature>
<name>A0ABW2ZYE3_9ACTN</name>
<accession>A0ABW2ZYE3</accession>
<proteinExistence type="predicted"/>
<dbReference type="InterPro" id="IPR020103">
    <property type="entry name" value="PsdUridine_synth_cat_dom_sf"/>
</dbReference>
<protein>
    <submittedName>
        <fullName evidence="2">tRNA pseudouridine(38-40) synthase TruA</fullName>
    </submittedName>
</protein>
<comment type="caution">
    <text evidence="2">The sequence shown here is derived from an EMBL/GenBank/DDBJ whole genome shotgun (WGS) entry which is preliminary data.</text>
</comment>
<evidence type="ECO:0000256" key="1">
    <source>
        <dbReference type="ARBA" id="ARBA00023235"/>
    </source>
</evidence>
<gene>
    <name evidence="2" type="ORF">ACFQZ8_05565</name>
</gene>
<dbReference type="InterPro" id="IPR020094">
    <property type="entry name" value="TruA/RsuA/RluB/E/F_N"/>
</dbReference>
<dbReference type="EMBL" id="JBHTHM010000137">
    <property type="protein sequence ID" value="MFD0783389.1"/>
    <property type="molecule type" value="Genomic_DNA"/>
</dbReference>
<keyword evidence="3" id="KW-1185">Reference proteome</keyword>
<dbReference type="Gene3D" id="3.30.70.580">
    <property type="entry name" value="Pseudouridine synthase I, catalytic domain, N-terminal subdomain"/>
    <property type="match status" value="1"/>
</dbReference>